<evidence type="ECO:0000313" key="1">
    <source>
        <dbReference type="EMBL" id="GFG72974.1"/>
    </source>
</evidence>
<keyword evidence="2" id="KW-1185">Reference proteome</keyword>
<reference evidence="1 2" key="1">
    <citation type="journal article" date="2019" name="Emerg. Microbes Infect.">
        <title>Comprehensive subspecies identification of 175 nontuberculous mycobacteria species based on 7547 genomic profiles.</title>
        <authorList>
            <person name="Matsumoto Y."/>
            <person name="Kinjo T."/>
            <person name="Motooka D."/>
            <person name="Nabeya D."/>
            <person name="Jung N."/>
            <person name="Uechi K."/>
            <person name="Horii T."/>
            <person name="Iida T."/>
            <person name="Fujita J."/>
            <person name="Nakamura S."/>
        </authorList>
    </citation>
    <scope>NUCLEOTIDE SEQUENCE [LARGE SCALE GENOMIC DNA]</scope>
    <source>
        <strain evidence="1 2">JCM 17322</strain>
    </source>
</reference>
<proteinExistence type="predicted"/>
<dbReference type="EMBL" id="BLKW01000002">
    <property type="protein sequence ID" value="GFG72974.1"/>
    <property type="molecule type" value="Genomic_DNA"/>
</dbReference>
<dbReference type="AlphaFoldDB" id="A0A7I9XSQ0"/>
<name>A0A7I9XSQ0_9MYCO</name>
<evidence type="ECO:0000313" key="2">
    <source>
        <dbReference type="Proteomes" id="UP000465361"/>
    </source>
</evidence>
<protein>
    <submittedName>
        <fullName evidence="1">Uncharacterized protein</fullName>
    </submittedName>
</protein>
<dbReference type="Proteomes" id="UP000465361">
    <property type="component" value="Unassembled WGS sequence"/>
</dbReference>
<accession>A0A7I9XSQ0</accession>
<comment type="caution">
    <text evidence="1">The sequence shown here is derived from an EMBL/GenBank/DDBJ whole genome shotgun (WGS) entry which is preliminary data.</text>
</comment>
<sequence>MTVPARWPAAAAILAIMVRDEKVCALWDIANPAFIRARMFCTPIRSLDHAGVVWRTGTSRGSPAVRVSGTGFDADRHTRQTR</sequence>
<organism evidence="1 2">
    <name type="scientific">Mycobacterium botniense</name>
    <dbReference type="NCBI Taxonomy" id="84962"/>
    <lineage>
        <taxon>Bacteria</taxon>
        <taxon>Bacillati</taxon>
        <taxon>Actinomycetota</taxon>
        <taxon>Actinomycetes</taxon>
        <taxon>Mycobacteriales</taxon>
        <taxon>Mycobacteriaceae</taxon>
        <taxon>Mycobacterium</taxon>
    </lineage>
</organism>
<gene>
    <name evidence="1" type="ORF">MBOT_03390</name>
</gene>